<proteinExistence type="predicted"/>
<reference evidence="2 3" key="1">
    <citation type="submission" date="2024-06" db="EMBL/GenBank/DDBJ databases">
        <authorList>
            <person name="Li Z."/>
            <person name="Jiang Y."/>
        </authorList>
    </citation>
    <scope>NUCLEOTIDE SEQUENCE [LARGE SCALE GENOMIC DNA]</scope>
    <source>
        <strain evidence="2 3">HSW-8</strain>
    </source>
</reference>
<protein>
    <submittedName>
        <fullName evidence="2">Type I-U CRISPR-associated RAMP protein Csb1/Cas7u</fullName>
    </submittedName>
</protein>
<keyword evidence="3" id="KW-1185">Reference proteome</keyword>
<dbReference type="NCBIfam" id="TIGR02570">
    <property type="entry name" value="cas7_GSU0053"/>
    <property type="match status" value="1"/>
</dbReference>
<dbReference type="EMBL" id="JBEPIJ010000026">
    <property type="protein sequence ID" value="MES0875269.1"/>
    <property type="molecule type" value="Genomic_DNA"/>
</dbReference>
<sequence length="428" mass="46098">MSDNTILTEYDDLLNDDADVAAIVMRERLRPVQGARGVFFPPTFAATGRGKSDYQIDRFGPRADDPEGAQKDGVIANRCTVDSVPSQANRLEARLLKYSGKYIPKVTIRGSRVGQRLIDLLEVGHRVGDAVVRYSKDGDKDGFEPFETALKAYVKGDAAPLAKLAPTSLVFGHWDSRDSAKKSTKSKARRLIRSEIVAFNVQKVTKRSQYWSSIDPEVSQELEQILKEAKEAATEDPNTKNSASQLGMTDVPVPESPGGVIAFGPIERTTIIALSGLRALATFKAATAAGVVEIDAVKSLALRRYLFALALASAADHGVWDLREGCILVRESKTENGETVADPTAFTAVTVKYSGDETAFYLPAKDVATTYLEAAARAFFGEKEINGTKALALPAPIVLAFDPSGANAAVSKKGGNNSGELKRGRRTS</sequence>
<name>A0ABV2ADP1_9GAMM</name>
<dbReference type="RefSeq" id="WP_352890755.1">
    <property type="nucleotide sequence ID" value="NZ_JBEPIJ010000026.1"/>
</dbReference>
<organism evidence="2 3">
    <name type="scientific">Sinimarinibacterium thermocellulolyticum</name>
    <dbReference type="NCBI Taxonomy" id="3170016"/>
    <lineage>
        <taxon>Bacteria</taxon>
        <taxon>Pseudomonadati</taxon>
        <taxon>Pseudomonadota</taxon>
        <taxon>Gammaproteobacteria</taxon>
        <taxon>Nevskiales</taxon>
        <taxon>Nevskiaceae</taxon>
        <taxon>Sinimarinibacterium</taxon>
    </lineage>
</organism>
<evidence type="ECO:0000313" key="2">
    <source>
        <dbReference type="EMBL" id="MES0875269.1"/>
    </source>
</evidence>
<accession>A0ABV2ADP1</accession>
<evidence type="ECO:0000256" key="1">
    <source>
        <dbReference type="SAM" id="MobiDB-lite"/>
    </source>
</evidence>
<dbReference type="Pfam" id="PF09617">
    <property type="entry name" value="Cas_GSU0053"/>
    <property type="match status" value="1"/>
</dbReference>
<comment type="caution">
    <text evidence="2">The sequence shown here is derived from an EMBL/GenBank/DDBJ whole genome shotgun (WGS) entry which is preliminary data.</text>
</comment>
<dbReference type="Proteomes" id="UP001465331">
    <property type="component" value="Unassembled WGS sequence"/>
</dbReference>
<feature type="region of interest" description="Disordered" evidence="1">
    <location>
        <begin position="407"/>
        <end position="428"/>
    </location>
</feature>
<dbReference type="InterPro" id="IPR013403">
    <property type="entry name" value="CRISPR-assoc_prot_Csb1/Cas7u"/>
</dbReference>
<feature type="region of interest" description="Disordered" evidence="1">
    <location>
        <begin position="231"/>
        <end position="250"/>
    </location>
</feature>
<gene>
    <name evidence="2" type="primary">cas7u</name>
    <name evidence="2" type="ORF">ABSH63_14805</name>
</gene>
<evidence type="ECO:0000313" key="3">
    <source>
        <dbReference type="Proteomes" id="UP001465331"/>
    </source>
</evidence>